<evidence type="ECO:0000313" key="3">
    <source>
        <dbReference type="Proteomes" id="UP000700596"/>
    </source>
</evidence>
<dbReference type="EMBL" id="JAGMWT010000004">
    <property type="protein sequence ID" value="KAH7130554.1"/>
    <property type="molecule type" value="Genomic_DNA"/>
</dbReference>
<gene>
    <name evidence="2" type="ORF">B0J11DRAFT_578083</name>
</gene>
<reference evidence="2" key="1">
    <citation type="journal article" date="2021" name="Nat. Commun.">
        <title>Genetic determinants of endophytism in the Arabidopsis root mycobiome.</title>
        <authorList>
            <person name="Mesny F."/>
            <person name="Miyauchi S."/>
            <person name="Thiergart T."/>
            <person name="Pickel B."/>
            <person name="Atanasova L."/>
            <person name="Karlsson M."/>
            <person name="Huettel B."/>
            <person name="Barry K.W."/>
            <person name="Haridas S."/>
            <person name="Chen C."/>
            <person name="Bauer D."/>
            <person name="Andreopoulos W."/>
            <person name="Pangilinan J."/>
            <person name="LaButti K."/>
            <person name="Riley R."/>
            <person name="Lipzen A."/>
            <person name="Clum A."/>
            <person name="Drula E."/>
            <person name="Henrissat B."/>
            <person name="Kohler A."/>
            <person name="Grigoriev I.V."/>
            <person name="Martin F.M."/>
            <person name="Hacquard S."/>
        </authorList>
    </citation>
    <scope>NUCLEOTIDE SEQUENCE</scope>
    <source>
        <strain evidence="2">MPI-CAGE-CH-0243</strain>
    </source>
</reference>
<organism evidence="2 3">
    <name type="scientific">Dendryphion nanum</name>
    <dbReference type="NCBI Taxonomy" id="256645"/>
    <lineage>
        <taxon>Eukaryota</taxon>
        <taxon>Fungi</taxon>
        <taxon>Dikarya</taxon>
        <taxon>Ascomycota</taxon>
        <taxon>Pezizomycotina</taxon>
        <taxon>Dothideomycetes</taxon>
        <taxon>Pleosporomycetidae</taxon>
        <taxon>Pleosporales</taxon>
        <taxon>Torulaceae</taxon>
        <taxon>Dendryphion</taxon>
    </lineage>
</organism>
<protein>
    <submittedName>
        <fullName evidence="2">Uncharacterized protein</fullName>
    </submittedName>
</protein>
<name>A0A9P9E1J6_9PLEO</name>
<evidence type="ECO:0000313" key="2">
    <source>
        <dbReference type="EMBL" id="KAH7130554.1"/>
    </source>
</evidence>
<keyword evidence="3" id="KW-1185">Reference proteome</keyword>
<keyword evidence="1" id="KW-0732">Signal</keyword>
<accession>A0A9P9E1J6</accession>
<dbReference type="AlphaFoldDB" id="A0A9P9E1J6"/>
<evidence type="ECO:0000256" key="1">
    <source>
        <dbReference type="SAM" id="SignalP"/>
    </source>
</evidence>
<sequence length="225" mass="23451">MHSFTLPTLSLLISSISAAAIPQGLGPCADLLEYKDLKQSTPIFINKMATGASCTSSLDQVCQIEKGYAVTVGVEYGVSVNLNVGLNLKEIFSIGLDVGFSYAWSTSNETSVGTTVICPEGGLECGAMVTEKVVRITGQQRLPPGGLGCPGDNNWHAFDFLAPVQEEGPIVNFQACLKSCGSAQYPLSCDVAYEGGPSKIPICPSESTKPCQGSFGGVCSTIPAV</sequence>
<feature type="chain" id="PRO_5040110983" evidence="1">
    <location>
        <begin position="19"/>
        <end position="225"/>
    </location>
</feature>
<dbReference type="Proteomes" id="UP000700596">
    <property type="component" value="Unassembled WGS sequence"/>
</dbReference>
<comment type="caution">
    <text evidence="2">The sequence shown here is derived from an EMBL/GenBank/DDBJ whole genome shotgun (WGS) entry which is preliminary data.</text>
</comment>
<proteinExistence type="predicted"/>
<dbReference type="OrthoDB" id="3722144at2759"/>
<feature type="signal peptide" evidence="1">
    <location>
        <begin position="1"/>
        <end position="18"/>
    </location>
</feature>